<gene>
    <name evidence="3" type="ORF">FCK90_11565</name>
</gene>
<reference evidence="3 4" key="1">
    <citation type="submission" date="2019-05" db="EMBL/GenBank/DDBJ databases">
        <title>Kocuria coralli sp. nov., a novel actinobacterium isolated from coral reef seawater.</title>
        <authorList>
            <person name="Li J."/>
        </authorList>
    </citation>
    <scope>NUCLEOTIDE SEQUENCE [LARGE SCALE GENOMIC DNA]</scope>
    <source>
        <strain evidence="3 4">SCSIO 13007</strain>
    </source>
</reference>
<keyword evidence="4" id="KW-1185">Reference proteome</keyword>
<dbReference type="InterPro" id="IPR009839">
    <property type="entry name" value="SseB_N"/>
</dbReference>
<dbReference type="OrthoDB" id="5188303at2"/>
<sequence>MSPRDRPARRELPPHMAAQLRGAGGATDSGGQPWAGRDPAQGHSHLFSADDGAADLVLARALDGWRAGELAEADVVAALADTRLFVPVMAEVTRSEITDEGLVADKEADMSLVTLQAADGRKAQPVFTSDALVPKWHHAARPVAAQIRKIAIAAVKDGTELLVLDPGSEAPFVVRRPALWAVAKAETWVPSYADPGVSRAVLQAALGLDGVAGASVRTGRGVGTTTVDGAALEGGGTGPELTVVLQLLPGMDRGQLETVVGAFQARLAEEQALAENVDSLEISLETARV</sequence>
<protein>
    <submittedName>
        <fullName evidence="3">SseB family protein</fullName>
    </submittedName>
</protein>
<dbReference type="Proteomes" id="UP000325957">
    <property type="component" value="Unassembled WGS sequence"/>
</dbReference>
<organism evidence="3 4">
    <name type="scientific">Kocuria coralli</name>
    <dbReference type="NCBI Taxonomy" id="1461025"/>
    <lineage>
        <taxon>Bacteria</taxon>
        <taxon>Bacillati</taxon>
        <taxon>Actinomycetota</taxon>
        <taxon>Actinomycetes</taxon>
        <taxon>Micrococcales</taxon>
        <taxon>Micrococcaceae</taxon>
        <taxon>Kocuria</taxon>
    </lineage>
</organism>
<dbReference type="EMBL" id="SZWF01000016">
    <property type="protein sequence ID" value="KAA9393619.1"/>
    <property type="molecule type" value="Genomic_DNA"/>
</dbReference>
<evidence type="ECO:0000313" key="3">
    <source>
        <dbReference type="EMBL" id="KAA9393619.1"/>
    </source>
</evidence>
<comment type="caution">
    <text evidence="3">The sequence shown here is derived from an EMBL/GenBank/DDBJ whole genome shotgun (WGS) entry which is preliminary data.</text>
</comment>
<proteinExistence type="predicted"/>
<feature type="compositionally biased region" description="Basic and acidic residues" evidence="1">
    <location>
        <begin position="1"/>
        <end position="13"/>
    </location>
</feature>
<feature type="domain" description="SseB protein N-terminal" evidence="2">
    <location>
        <begin position="58"/>
        <end position="181"/>
    </location>
</feature>
<evidence type="ECO:0000256" key="1">
    <source>
        <dbReference type="SAM" id="MobiDB-lite"/>
    </source>
</evidence>
<evidence type="ECO:0000313" key="4">
    <source>
        <dbReference type="Proteomes" id="UP000325957"/>
    </source>
</evidence>
<dbReference type="RefSeq" id="WP_158034461.1">
    <property type="nucleotide sequence ID" value="NZ_ML708622.1"/>
</dbReference>
<dbReference type="Pfam" id="PF07179">
    <property type="entry name" value="SseB"/>
    <property type="match status" value="1"/>
</dbReference>
<name>A0A5J5KV97_9MICC</name>
<accession>A0A5J5KV97</accession>
<feature type="region of interest" description="Disordered" evidence="1">
    <location>
        <begin position="1"/>
        <end position="46"/>
    </location>
</feature>
<dbReference type="AlphaFoldDB" id="A0A5J5KV97"/>
<evidence type="ECO:0000259" key="2">
    <source>
        <dbReference type="Pfam" id="PF07179"/>
    </source>
</evidence>